<feature type="transmembrane region" description="Helical" evidence="13">
    <location>
        <begin position="960"/>
        <end position="978"/>
    </location>
</feature>
<keyword evidence="5" id="KW-0677">Repeat</keyword>
<organism evidence="16 17">
    <name type="scientific">Bugula neritina</name>
    <name type="common">Brown bryozoan</name>
    <name type="synonym">Sertularia neritina</name>
    <dbReference type="NCBI Taxonomy" id="10212"/>
    <lineage>
        <taxon>Eukaryota</taxon>
        <taxon>Metazoa</taxon>
        <taxon>Spiralia</taxon>
        <taxon>Lophotrochozoa</taxon>
        <taxon>Bryozoa</taxon>
        <taxon>Gymnolaemata</taxon>
        <taxon>Cheilostomatida</taxon>
        <taxon>Flustrina</taxon>
        <taxon>Buguloidea</taxon>
        <taxon>Bugulidae</taxon>
        <taxon>Bugula</taxon>
    </lineage>
</organism>
<keyword evidence="3" id="KW-0813">Transport</keyword>
<evidence type="ECO:0000256" key="8">
    <source>
        <dbReference type="ARBA" id="ARBA00022967"/>
    </source>
</evidence>
<keyword evidence="10 13" id="KW-0472">Membrane</keyword>
<evidence type="ECO:0000256" key="4">
    <source>
        <dbReference type="ARBA" id="ARBA00022692"/>
    </source>
</evidence>
<feature type="transmembrane region" description="Helical" evidence="13">
    <location>
        <begin position="121"/>
        <end position="144"/>
    </location>
</feature>
<feature type="transmembrane region" description="Helical" evidence="13">
    <location>
        <begin position="737"/>
        <end position="764"/>
    </location>
</feature>
<evidence type="ECO:0000256" key="2">
    <source>
        <dbReference type="ARBA" id="ARBA00007577"/>
    </source>
</evidence>
<feature type="region of interest" description="Disordered" evidence="12">
    <location>
        <begin position="609"/>
        <end position="649"/>
    </location>
</feature>
<dbReference type="InterPro" id="IPR027417">
    <property type="entry name" value="P-loop_NTPase"/>
</dbReference>
<dbReference type="GO" id="GO:0005743">
    <property type="term" value="C:mitochondrial inner membrane"/>
    <property type="evidence" value="ECO:0007669"/>
    <property type="project" value="TreeGrafter"/>
</dbReference>
<feature type="transmembrane region" description="Helical" evidence="13">
    <location>
        <begin position="299"/>
        <end position="324"/>
    </location>
</feature>
<dbReference type="PROSITE" id="PS00211">
    <property type="entry name" value="ABC_TRANSPORTER_1"/>
    <property type="match status" value="2"/>
</dbReference>
<dbReference type="FunFam" id="1.20.1560.10:FF:000009">
    <property type="entry name" value="ABC transporter B family member 1"/>
    <property type="match status" value="1"/>
</dbReference>
<feature type="domain" description="ABC transmembrane type-1" evidence="15">
    <location>
        <begin position="696"/>
        <end position="989"/>
    </location>
</feature>
<gene>
    <name evidence="16" type="ORF">EB796_007411</name>
</gene>
<dbReference type="CDD" id="cd18577">
    <property type="entry name" value="ABC_6TM_Pgp_ABCB1_D1_like"/>
    <property type="match status" value="1"/>
</dbReference>
<feature type="transmembrane region" description="Helical" evidence="13">
    <location>
        <begin position="692"/>
        <end position="717"/>
    </location>
</feature>
<dbReference type="Pfam" id="PF00005">
    <property type="entry name" value="ABC_tran"/>
    <property type="match status" value="2"/>
</dbReference>
<evidence type="ECO:0000313" key="16">
    <source>
        <dbReference type="EMBL" id="KAF6034287.1"/>
    </source>
</evidence>
<protein>
    <submittedName>
        <fullName evidence="16">ABCB1</fullName>
    </submittedName>
</protein>
<feature type="domain" description="ABC transporter" evidence="14">
    <location>
        <begin position="1024"/>
        <end position="1262"/>
    </location>
</feature>
<name>A0A7J7K7S0_BUGNE</name>
<evidence type="ECO:0000256" key="7">
    <source>
        <dbReference type="ARBA" id="ARBA00022840"/>
    </source>
</evidence>
<dbReference type="PANTHER" id="PTHR43394:SF18">
    <property type="entry name" value="ABC TRANSPORTER B FAMILY MEMBER 11-LIKE"/>
    <property type="match status" value="1"/>
</dbReference>
<feature type="transmembrane region" description="Helical" evidence="13">
    <location>
        <begin position="17"/>
        <end position="40"/>
    </location>
</feature>
<evidence type="ECO:0000256" key="6">
    <source>
        <dbReference type="ARBA" id="ARBA00022741"/>
    </source>
</evidence>
<evidence type="ECO:0000256" key="12">
    <source>
        <dbReference type="SAM" id="MobiDB-lite"/>
    </source>
</evidence>
<keyword evidence="11" id="KW-0325">Glycoprotein</keyword>
<evidence type="ECO:0000256" key="3">
    <source>
        <dbReference type="ARBA" id="ARBA00022448"/>
    </source>
</evidence>
<feature type="transmembrane region" description="Helical" evidence="13">
    <location>
        <begin position="222"/>
        <end position="241"/>
    </location>
</feature>
<dbReference type="GO" id="GO:0005524">
    <property type="term" value="F:ATP binding"/>
    <property type="evidence" value="ECO:0007669"/>
    <property type="project" value="UniProtKB-KW"/>
</dbReference>
<feature type="domain" description="ABC transmembrane type-1" evidence="15">
    <location>
        <begin position="98"/>
        <end position="370"/>
    </location>
</feature>
<evidence type="ECO:0000256" key="10">
    <source>
        <dbReference type="ARBA" id="ARBA00023136"/>
    </source>
</evidence>
<feature type="transmembrane region" description="Helical" evidence="13">
    <location>
        <begin position="816"/>
        <end position="836"/>
    </location>
</feature>
<dbReference type="Proteomes" id="UP000593567">
    <property type="component" value="Unassembled WGS sequence"/>
</dbReference>
<evidence type="ECO:0000256" key="13">
    <source>
        <dbReference type="SAM" id="Phobius"/>
    </source>
</evidence>
<dbReference type="InterPro" id="IPR017871">
    <property type="entry name" value="ABC_transporter-like_CS"/>
</dbReference>
<keyword evidence="7" id="KW-0067">ATP-binding</keyword>
<evidence type="ECO:0000256" key="9">
    <source>
        <dbReference type="ARBA" id="ARBA00022989"/>
    </source>
</evidence>
<dbReference type="InterPro" id="IPR003439">
    <property type="entry name" value="ABC_transporter-like_ATP-bd"/>
</dbReference>
<dbReference type="CDD" id="cd18578">
    <property type="entry name" value="ABC_6TM_Pgp_ABCB1_D2_like"/>
    <property type="match status" value="1"/>
</dbReference>
<dbReference type="GO" id="GO:0016887">
    <property type="term" value="F:ATP hydrolysis activity"/>
    <property type="evidence" value="ECO:0007669"/>
    <property type="project" value="InterPro"/>
</dbReference>
<keyword evidence="17" id="KW-1185">Reference proteome</keyword>
<dbReference type="AlphaFoldDB" id="A0A7J7K7S0"/>
<feature type="transmembrane region" description="Helical" evidence="13">
    <location>
        <begin position="344"/>
        <end position="362"/>
    </location>
</feature>
<feature type="transmembrane region" description="Helical" evidence="13">
    <location>
        <begin position="842"/>
        <end position="862"/>
    </location>
</feature>
<keyword evidence="4 13" id="KW-0812">Transmembrane</keyword>
<proteinExistence type="inferred from homology"/>
<evidence type="ECO:0000259" key="15">
    <source>
        <dbReference type="PROSITE" id="PS50929"/>
    </source>
</evidence>
<feature type="transmembrane region" description="Helical" evidence="13">
    <location>
        <begin position="196"/>
        <end position="216"/>
    </location>
</feature>
<dbReference type="InterPro" id="IPR011527">
    <property type="entry name" value="ABC1_TM_dom"/>
</dbReference>
<comment type="subcellular location">
    <subcellularLocation>
        <location evidence="1">Membrane</location>
        <topology evidence="1">Multi-pass membrane protein</topology>
    </subcellularLocation>
</comment>
<keyword evidence="6" id="KW-0547">Nucleotide-binding</keyword>
<evidence type="ECO:0000256" key="5">
    <source>
        <dbReference type="ARBA" id="ARBA00022737"/>
    </source>
</evidence>
<feature type="domain" description="ABC transporter" evidence="14">
    <location>
        <begin position="366"/>
        <end position="604"/>
    </location>
</feature>
<keyword evidence="8" id="KW-1278">Translocase</keyword>
<evidence type="ECO:0000313" key="17">
    <source>
        <dbReference type="Proteomes" id="UP000593567"/>
    </source>
</evidence>
<dbReference type="PROSITE" id="PS50893">
    <property type="entry name" value="ABC_TRANSPORTER_2"/>
    <property type="match status" value="2"/>
</dbReference>
<dbReference type="GO" id="GO:0090374">
    <property type="term" value="P:oligopeptide export from mitochondrion"/>
    <property type="evidence" value="ECO:0007669"/>
    <property type="project" value="TreeGrafter"/>
</dbReference>
<dbReference type="CDD" id="cd03249">
    <property type="entry name" value="ABC_MTABC3_MDL1_MDL2"/>
    <property type="match status" value="2"/>
</dbReference>
<accession>A0A7J7K7S0</accession>
<dbReference type="InterPro" id="IPR036640">
    <property type="entry name" value="ABC1_TM_sf"/>
</dbReference>
<comment type="similarity">
    <text evidence="2">Belongs to the ABC transporter superfamily. ABCB family. Multidrug resistance exporter (TC 3.A.1.201) subfamily.</text>
</comment>
<feature type="compositionally biased region" description="Acidic residues" evidence="12">
    <location>
        <begin position="618"/>
        <end position="631"/>
    </location>
</feature>
<comment type="caution">
    <text evidence="16">The sequence shown here is derived from an EMBL/GenBank/DDBJ whole genome shotgun (WGS) entry which is preliminary data.</text>
</comment>
<dbReference type="PROSITE" id="PS50929">
    <property type="entry name" value="ABC_TM1F"/>
    <property type="match status" value="2"/>
</dbReference>
<dbReference type="SUPFAM" id="SSF90123">
    <property type="entry name" value="ABC transporter transmembrane region"/>
    <property type="match status" value="2"/>
</dbReference>
<evidence type="ECO:0000256" key="11">
    <source>
        <dbReference type="ARBA" id="ARBA00023180"/>
    </source>
</evidence>
<dbReference type="GO" id="GO:0015421">
    <property type="term" value="F:ABC-type oligopeptide transporter activity"/>
    <property type="evidence" value="ECO:0007669"/>
    <property type="project" value="TreeGrafter"/>
</dbReference>
<keyword evidence="9 13" id="KW-1133">Transmembrane helix</keyword>
<dbReference type="FunFam" id="3.40.50.300:FF:000479">
    <property type="entry name" value="Multidrug resistance protein 1A"/>
    <property type="match status" value="2"/>
</dbReference>
<dbReference type="Gene3D" id="3.40.50.300">
    <property type="entry name" value="P-loop containing nucleotide triphosphate hydrolases"/>
    <property type="match status" value="2"/>
</dbReference>
<dbReference type="EMBL" id="VXIV02001111">
    <property type="protein sequence ID" value="KAF6034287.1"/>
    <property type="molecule type" value="Genomic_DNA"/>
</dbReference>
<feature type="transmembrane region" description="Helical" evidence="13">
    <location>
        <begin position="922"/>
        <end position="948"/>
    </location>
</feature>
<dbReference type="SUPFAM" id="SSF52540">
    <property type="entry name" value="P-loop containing nucleoside triphosphate hydrolases"/>
    <property type="match status" value="2"/>
</dbReference>
<dbReference type="Gene3D" id="1.20.1560.10">
    <property type="entry name" value="ABC transporter type 1, transmembrane domain"/>
    <property type="match status" value="2"/>
</dbReference>
<dbReference type="Pfam" id="PF00664">
    <property type="entry name" value="ABC_membrane"/>
    <property type="match status" value="2"/>
</dbReference>
<sequence length="1267" mass="138764">MVGVLEVFRYSSGLDKLLMFIGSLGAMAHGIAIPCMILVFGDMLDSFLDADAFCKNCTTTGKPLIDYYNLNANTFKDNLTCDTFLRQNPEAQEHAKDFQDWANISVAFQQEELLKDMTRFAIYYIIIGCGVLVCAYLEVAFWAIPAKRQARRIRLMFYKATLRQNIGWFDVNPSGELSTRLADDIDKIESGIGDKIGLLIQLTAQTICCIVIGFVYGWLLTLVILATSPLIALAAGIMDWVTKNSTLEEQGAYAEAGGVAEEVLSAIRTVIAFGGQNKECERYNTKLGKAKQQGIKKGAVAGVAMGFVMLVVYASYALGFWFGAGVVLGEYLPDLHTDFSIGDMLIVFFSILIASFSFGQAGPAITRLAAARGAAHYVFGLIERVLQGLNLEVEVGKTVALVGSSGCGKSTTVQLIQRFYDAVEGEVLINGHNVKDLNVRFLRNQVGIVSQEPVLFATTIAENIRYGRDDVTYEEIIKAAKEANAHSFIDTLPDKYETLVGQRGAQLSGGQKQRIAIARALVNSPKVLLLDEATSALDTESEKTVQEALEKASHGRTTIIIAHRLTTIQNADVIVALKEGVAVEKGTHGELMALDGVYAGLVKKQAKKESKHAGLADNQEESDSEDEEEELEKEKQELQRTASMKKQDMAQRVLSVNSAHEEVNVEKAKDSKEEETPPASFMEVLSWNAPEWYFMVFGCLGCMIEGGAQPAFAVVFTKVLSGFISCDDAQMRKNANFYSGMFAVIAVAIFLATLTSRLMFAIAGERLTERIRKKAFRAYLRQDVHYFDDPKNNTGALTTRLAIETAAIQGATGPQLGAAINAVTNLGVGIVIAFVYSWVLTLAILAFVPFIGIAGYVEMTLFSGETGKKKELFEDAGKIAAESISSIRTVQSLGKEKLFYEKYKNTTDAPHKKELKMTQAMGLTYGISQGIMFFAYAALFYLGAWLIADKSPRNPQPLSFEAMMITFSAVVFGAMSLGQATSFAPNYQKGVAAAGHIKQLLEKEPEIDAYSEEGEKPENYNASIEFKDAVFHYPTRPTVKVLKQLCVSVEPGQTLALVGSSGCGKSTTVQLIERFYDADEGEVKVGDRDVKNLNVAWLRTQIGLVSQEPILFDRSIAENIKYGANHREVTMDEVIQAATKANIHQFISDLPLGYETRVGDKGTQLSGGQKQRVAIARAMVRNPTILLLDEATSALDSESEAVVQEALDNASKGRTTVVIAHRLSTVRNADKIAVIRHGHVTEMGTHDELIASKGFYYKLYNIQKLQQ</sequence>
<dbReference type="InterPro" id="IPR003593">
    <property type="entry name" value="AAA+_ATPase"/>
</dbReference>
<dbReference type="SMART" id="SM00382">
    <property type="entry name" value="AAA"/>
    <property type="match status" value="2"/>
</dbReference>
<dbReference type="InterPro" id="IPR039421">
    <property type="entry name" value="Type_1_exporter"/>
</dbReference>
<dbReference type="PANTHER" id="PTHR43394">
    <property type="entry name" value="ATP-DEPENDENT PERMEASE MDL1, MITOCHONDRIAL"/>
    <property type="match status" value="1"/>
</dbReference>
<reference evidence="16" key="1">
    <citation type="submission" date="2020-06" db="EMBL/GenBank/DDBJ databases">
        <title>Draft genome of Bugula neritina, a colonial animal packing powerful symbionts and potential medicines.</title>
        <authorList>
            <person name="Rayko M."/>
        </authorList>
    </citation>
    <scope>NUCLEOTIDE SEQUENCE [LARGE SCALE GENOMIC DNA]</scope>
    <source>
        <strain evidence="16">Kwan_BN1</strain>
    </source>
</reference>
<evidence type="ECO:0000259" key="14">
    <source>
        <dbReference type="PROSITE" id="PS50893"/>
    </source>
</evidence>
<evidence type="ECO:0000256" key="1">
    <source>
        <dbReference type="ARBA" id="ARBA00004141"/>
    </source>
</evidence>
<dbReference type="OrthoDB" id="6500128at2759"/>